<evidence type="ECO:0000256" key="1">
    <source>
        <dbReference type="ARBA" id="ARBA00025793"/>
    </source>
</evidence>
<evidence type="ECO:0000256" key="2">
    <source>
        <dbReference type="RuleBase" id="RU361260"/>
    </source>
</evidence>
<protein>
    <recommendedName>
        <fullName evidence="2">Formin-like protein</fullName>
    </recommendedName>
</protein>
<feature type="domain" description="FH2" evidence="5">
    <location>
        <begin position="135"/>
        <end position="562"/>
    </location>
</feature>
<dbReference type="PANTHER" id="PTHR23213:SF273">
    <property type="entry name" value="FORMIN-LIKE PROTEIN"/>
    <property type="match status" value="1"/>
</dbReference>
<proteinExistence type="inferred from homology"/>
<dbReference type="AlphaFoldDB" id="A0AAD4IQM6"/>
<dbReference type="Gene3D" id="1.20.58.2220">
    <property type="entry name" value="Formin, FH2 domain"/>
    <property type="match status" value="1"/>
</dbReference>
<name>A0AAD4IQM6_PERFH</name>
<evidence type="ECO:0000259" key="5">
    <source>
        <dbReference type="PROSITE" id="PS51444"/>
    </source>
</evidence>
<feature type="compositionally biased region" description="Low complexity" evidence="3">
    <location>
        <begin position="201"/>
        <end position="213"/>
    </location>
</feature>
<keyword evidence="4" id="KW-1133">Transmembrane helix</keyword>
<feature type="region of interest" description="Disordered" evidence="3">
    <location>
        <begin position="185"/>
        <end position="217"/>
    </location>
</feature>
<dbReference type="GO" id="GO:0051015">
    <property type="term" value="F:actin filament binding"/>
    <property type="evidence" value="ECO:0007669"/>
    <property type="project" value="InterPro"/>
</dbReference>
<comment type="caution">
    <text evidence="6">The sequence shown here is derived from an EMBL/GenBank/DDBJ whole genome shotgun (WGS) entry which is preliminary data.</text>
</comment>
<feature type="transmembrane region" description="Helical" evidence="4">
    <location>
        <begin position="12"/>
        <end position="31"/>
    </location>
</feature>
<dbReference type="GO" id="GO:0045010">
    <property type="term" value="P:actin nucleation"/>
    <property type="evidence" value="ECO:0007669"/>
    <property type="project" value="InterPro"/>
</dbReference>
<dbReference type="EMBL" id="SDAM02029498">
    <property type="protein sequence ID" value="KAH6756974.1"/>
    <property type="molecule type" value="Genomic_DNA"/>
</dbReference>
<feature type="region of interest" description="Disordered" evidence="3">
    <location>
        <begin position="108"/>
        <end position="142"/>
    </location>
</feature>
<gene>
    <name evidence="6" type="ORF">C2S53_009208</name>
</gene>
<evidence type="ECO:0000256" key="3">
    <source>
        <dbReference type="SAM" id="MobiDB-lite"/>
    </source>
</evidence>
<keyword evidence="4" id="KW-0812">Transmembrane</keyword>
<dbReference type="SUPFAM" id="SSF101447">
    <property type="entry name" value="Formin homology 2 domain (FH2 domain)"/>
    <property type="match status" value="1"/>
</dbReference>
<evidence type="ECO:0000256" key="4">
    <source>
        <dbReference type="SAM" id="Phobius"/>
    </source>
</evidence>
<reference evidence="6 7" key="1">
    <citation type="journal article" date="2021" name="Nat. Commun.">
        <title>Incipient diploidization of the medicinal plant Perilla within 10,000 years.</title>
        <authorList>
            <person name="Zhang Y."/>
            <person name="Shen Q."/>
            <person name="Leng L."/>
            <person name="Zhang D."/>
            <person name="Chen S."/>
            <person name="Shi Y."/>
            <person name="Ning Z."/>
            <person name="Chen S."/>
        </authorList>
    </citation>
    <scope>NUCLEOTIDE SEQUENCE [LARGE SCALE GENOMIC DNA]</scope>
    <source>
        <strain evidence="7">cv. PC099</strain>
    </source>
</reference>
<dbReference type="PANTHER" id="PTHR23213">
    <property type="entry name" value="FORMIN-RELATED"/>
    <property type="match status" value="1"/>
</dbReference>
<dbReference type="Proteomes" id="UP001190926">
    <property type="component" value="Unassembled WGS sequence"/>
</dbReference>
<dbReference type="InterPro" id="IPR015425">
    <property type="entry name" value="FH2_Formin"/>
</dbReference>
<accession>A0AAD4IQM6</accession>
<feature type="compositionally biased region" description="Basic and acidic residues" evidence="3">
    <location>
        <begin position="119"/>
        <end position="135"/>
    </location>
</feature>
<feature type="compositionally biased region" description="Pro residues" evidence="3">
    <location>
        <begin position="559"/>
        <end position="568"/>
    </location>
</feature>
<evidence type="ECO:0000313" key="6">
    <source>
        <dbReference type="EMBL" id="KAH6756974.1"/>
    </source>
</evidence>
<dbReference type="InterPro" id="IPR027643">
    <property type="entry name" value="Formin-like_plant"/>
</dbReference>
<dbReference type="Pfam" id="PF02181">
    <property type="entry name" value="FH2"/>
    <property type="match status" value="1"/>
</dbReference>
<feature type="region of interest" description="Disordered" evidence="3">
    <location>
        <begin position="550"/>
        <end position="571"/>
    </location>
</feature>
<comment type="similarity">
    <text evidence="1">Belongs to the formin-like family. Class-I subfamily.</text>
</comment>
<evidence type="ECO:0000313" key="7">
    <source>
        <dbReference type="Proteomes" id="UP001190926"/>
    </source>
</evidence>
<keyword evidence="7" id="KW-1185">Reference proteome</keyword>
<organism evidence="6 7">
    <name type="scientific">Perilla frutescens var. hirtella</name>
    <name type="common">Perilla citriodora</name>
    <name type="synonym">Perilla setoyensis</name>
    <dbReference type="NCBI Taxonomy" id="608512"/>
    <lineage>
        <taxon>Eukaryota</taxon>
        <taxon>Viridiplantae</taxon>
        <taxon>Streptophyta</taxon>
        <taxon>Embryophyta</taxon>
        <taxon>Tracheophyta</taxon>
        <taxon>Spermatophyta</taxon>
        <taxon>Magnoliopsida</taxon>
        <taxon>eudicotyledons</taxon>
        <taxon>Gunneridae</taxon>
        <taxon>Pentapetalae</taxon>
        <taxon>asterids</taxon>
        <taxon>lamiids</taxon>
        <taxon>Lamiales</taxon>
        <taxon>Lamiaceae</taxon>
        <taxon>Nepetoideae</taxon>
        <taxon>Elsholtzieae</taxon>
        <taxon>Perilla</taxon>
    </lineage>
</organism>
<feature type="compositionally biased region" description="Basic residues" evidence="3">
    <location>
        <begin position="189"/>
        <end position="200"/>
    </location>
</feature>
<dbReference type="InterPro" id="IPR042201">
    <property type="entry name" value="FH2_Formin_sf"/>
</dbReference>
<dbReference type="SMART" id="SM00498">
    <property type="entry name" value="FH2"/>
    <property type="match status" value="1"/>
</dbReference>
<keyword evidence="4" id="KW-0472">Membrane</keyword>
<dbReference type="PROSITE" id="PS51444">
    <property type="entry name" value="FH2"/>
    <property type="match status" value="1"/>
</dbReference>
<dbReference type="FunFam" id="1.20.58.2220:FF:000017">
    <property type="entry name" value="Formin-like protein"/>
    <property type="match status" value="1"/>
</dbReference>
<sequence length="596" mass="66475">MGAESRVVLQAVAITATISVIVVGIVLYIVYRLRWARRVKKRECSFRREPPTAAPRVEFQHHGAALKGVIVDEEGVDVLYLRKLEGGSLSGCFSKVWYNPMMEERLINPSPKPPMAPRVQEKRVSRAEDSDKEGMQENGVQTTKLKPLHWDKVTANADHSMVWNEINDGSLRFDDELMETLFGYTSDHHHQKSSGKRKKSSNPGSSSTASAPTPQIFILDPRKSQNTAIILKSLAISRKEILDSVMQGRGLNAETLEKLSKICPTQEETAQILQFNGNPTKLADAESFLYHILKAVPSAFVRFNAMLFRANYDPEILHLKESLQACELGCKELRTGGIFFKLLQAILKAGNRMNAGTNRGNAQGFNLTTLRRLSDVKSTDGKTTLLHFVVEQVVRSEGKRCLIDRNAGPEREGDRERESLMLGLPALESLNTEFSNVKKAAAIDYDSLISTCSVLTSKVDEIKRLLSRSNGGEPGRFAAEMKGFLEDSEEELNVVREEERRVMEVVRKTTVYYQTGVKGGNPLQLFVIVKDFLNNVDRVCLEITKKSQKITKAGTSGGPSPPLSPTPRSPVRFQNLQNYFKAQRLPASSSDSDDDF</sequence>